<dbReference type="GO" id="GO:0006044">
    <property type="term" value="P:N-acetylglucosamine metabolic process"/>
    <property type="evidence" value="ECO:0007669"/>
    <property type="project" value="TreeGrafter"/>
</dbReference>
<evidence type="ECO:0000313" key="1">
    <source>
        <dbReference type="EMBL" id="KAK2593063.1"/>
    </source>
</evidence>
<keyword evidence="2" id="KW-1185">Reference proteome</keyword>
<comment type="caution">
    <text evidence="1">The sequence shown here is derived from an EMBL/GenBank/DDBJ whole genome shotgun (WGS) entry which is preliminary data.</text>
</comment>
<dbReference type="AlphaFoldDB" id="A0AAJ0CHB0"/>
<evidence type="ECO:0000313" key="2">
    <source>
        <dbReference type="Proteomes" id="UP001251528"/>
    </source>
</evidence>
<protein>
    <recommendedName>
        <fullName evidence="3">N-acetylglucosamine-induced protein 1</fullName>
    </recommendedName>
</protein>
<dbReference type="PANTHER" id="PTHR35020">
    <property type="entry name" value="N-ACETYLGLUCOSAMINE-INDUCED PROTEIN 1"/>
    <property type="match status" value="1"/>
</dbReference>
<reference evidence="1" key="1">
    <citation type="submission" date="2023-06" db="EMBL/GenBank/DDBJ databases">
        <title>Conoideocrella luteorostrata (Hypocreales: Clavicipitaceae), a potential biocontrol fungus for elongate hemlock scale in United States Christmas tree production areas.</title>
        <authorList>
            <person name="Barrett H."/>
            <person name="Lovett B."/>
            <person name="Macias A.M."/>
            <person name="Stajich J.E."/>
            <person name="Kasson M.T."/>
        </authorList>
    </citation>
    <scope>NUCLEOTIDE SEQUENCE</scope>
    <source>
        <strain evidence="1">ARSEF 14590</strain>
    </source>
</reference>
<proteinExistence type="predicted"/>
<organism evidence="1 2">
    <name type="scientific">Conoideocrella luteorostrata</name>
    <dbReference type="NCBI Taxonomy" id="1105319"/>
    <lineage>
        <taxon>Eukaryota</taxon>
        <taxon>Fungi</taxon>
        <taxon>Dikarya</taxon>
        <taxon>Ascomycota</taxon>
        <taxon>Pezizomycotina</taxon>
        <taxon>Sordariomycetes</taxon>
        <taxon>Hypocreomycetidae</taxon>
        <taxon>Hypocreales</taxon>
        <taxon>Clavicipitaceae</taxon>
        <taxon>Conoideocrella</taxon>
    </lineage>
</organism>
<dbReference type="PANTHER" id="PTHR35020:SF4">
    <property type="entry name" value="N-ACETYLGLUCOSAMINE-INDUCED PROTEIN 1"/>
    <property type="match status" value="1"/>
</dbReference>
<dbReference type="GO" id="GO:0005737">
    <property type="term" value="C:cytoplasm"/>
    <property type="evidence" value="ECO:0007669"/>
    <property type="project" value="TreeGrafter"/>
</dbReference>
<dbReference type="EMBL" id="JASWJB010000230">
    <property type="protein sequence ID" value="KAK2593063.1"/>
    <property type="molecule type" value="Genomic_DNA"/>
</dbReference>
<name>A0AAJ0CHB0_9HYPO</name>
<dbReference type="InterPro" id="IPR022036">
    <property type="entry name" value="DUF3605"/>
</dbReference>
<dbReference type="Proteomes" id="UP001251528">
    <property type="component" value="Unassembled WGS sequence"/>
</dbReference>
<gene>
    <name evidence="1" type="ORF">QQS21_009229</name>
</gene>
<accession>A0AAJ0CHB0</accession>
<evidence type="ECO:0008006" key="3">
    <source>
        <dbReference type="Google" id="ProtNLM"/>
    </source>
</evidence>
<sequence length="223" mass="26324">MGSVDFIPYWQVNCPLHEMTIDCPPFLAGLNEKDQRIVGMPDASFRVLMWEEVSAIIRENRLELFQRIPSELRRYKAFTYKLAKQYGSIASFVLQERLRWQEPIKARGAPFQYAEDIKILWNDWPYGLDKRIVHLVVWTKFELKANTTNGDLTEKARAEIDDFVTRTFRSRLPAKNVMWFKNWAALKSIHAVEHFHVMMYDPDPEFIREITNGDVPQCEKPEL</sequence>
<dbReference type="Pfam" id="PF12239">
    <property type="entry name" value="DUF3605"/>
    <property type="match status" value="1"/>
</dbReference>